<evidence type="ECO:0000313" key="2">
    <source>
        <dbReference type="Proteomes" id="UP001165082"/>
    </source>
</evidence>
<gene>
    <name evidence="1" type="ORF">TrRE_jg6368</name>
</gene>
<organism evidence="1 2">
    <name type="scientific">Triparma retinervis</name>
    <dbReference type="NCBI Taxonomy" id="2557542"/>
    <lineage>
        <taxon>Eukaryota</taxon>
        <taxon>Sar</taxon>
        <taxon>Stramenopiles</taxon>
        <taxon>Ochrophyta</taxon>
        <taxon>Bolidophyceae</taxon>
        <taxon>Parmales</taxon>
        <taxon>Triparmaceae</taxon>
        <taxon>Triparma</taxon>
    </lineage>
</organism>
<evidence type="ECO:0000313" key="1">
    <source>
        <dbReference type="EMBL" id="GMH62719.1"/>
    </source>
</evidence>
<accession>A0A9W7DZU5</accession>
<dbReference type="EMBL" id="BRXZ01002469">
    <property type="protein sequence ID" value="GMH62719.1"/>
    <property type="molecule type" value="Genomic_DNA"/>
</dbReference>
<protein>
    <submittedName>
        <fullName evidence="1">Uncharacterized protein</fullName>
    </submittedName>
</protein>
<dbReference type="Proteomes" id="UP001165082">
    <property type="component" value="Unassembled WGS sequence"/>
</dbReference>
<proteinExistence type="predicted"/>
<keyword evidence="2" id="KW-1185">Reference proteome</keyword>
<name>A0A9W7DZU5_9STRA</name>
<dbReference type="AlphaFoldDB" id="A0A9W7DZU5"/>
<sequence>MSKQQPERHIYECFPMSNNTIGIAPPLHKVFFSLHDETTLGVLSNPPTLQEIGGVMEVFGKRKLPTLFIKAKPTEKYPTMLLLKFKYAKVLTKGNVSAIQKIVDKMMKLVQKAINAMQDELLRVFLFENIGGSSAGPSRKRTPKLTDVLFVDDGIGFEWHVADELITFYRSGAHLDRQHRTMHTEGYYLKEVRDVTDFAARKVRLNIYWHEDKNKIPTLDPCSFQFGLALSGIVIGVKSVCAVCKKDTKNSCCSGCHRLCYCSKESSGPPGQVAATSPPFVDVKELGGDAETREYAKSCWDKLEATRKAEAQSRNKQVAK</sequence>
<reference evidence="1" key="1">
    <citation type="submission" date="2022-07" db="EMBL/GenBank/DDBJ databases">
        <title>Genome analysis of Parmales, a sister group of diatoms, reveals the evolutionary specialization of diatoms from phago-mixotrophs to photoautotrophs.</title>
        <authorList>
            <person name="Ban H."/>
            <person name="Sato S."/>
            <person name="Yoshikawa S."/>
            <person name="Kazumasa Y."/>
            <person name="Nakamura Y."/>
            <person name="Ichinomiya M."/>
            <person name="Saitoh K."/>
            <person name="Sato N."/>
            <person name="Blanc-Mathieu R."/>
            <person name="Endo H."/>
            <person name="Kuwata A."/>
            <person name="Ogata H."/>
        </authorList>
    </citation>
    <scope>NUCLEOTIDE SEQUENCE</scope>
</reference>
<comment type="caution">
    <text evidence="1">The sequence shown here is derived from an EMBL/GenBank/DDBJ whole genome shotgun (WGS) entry which is preliminary data.</text>
</comment>